<feature type="domain" description="YbaK/aminoacyl-tRNA synthetase-associated" evidence="1">
    <location>
        <begin position="23"/>
        <end position="143"/>
    </location>
</feature>
<dbReference type="Proteomes" id="UP000217771">
    <property type="component" value="Unassembled WGS sequence"/>
</dbReference>
<dbReference type="InterPro" id="IPR036754">
    <property type="entry name" value="YbaK/aa-tRNA-synt-asso_dom_sf"/>
</dbReference>
<protein>
    <submittedName>
        <fullName evidence="2">Deacylase</fullName>
    </submittedName>
</protein>
<dbReference type="RefSeq" id="WP_095623242.1">
    <property type="nucleotide sequence ID" value="NZ_NSKB01000012.1"/>
</dbReference>
<dbReference type="SUPFAM" id="SSF55826">
    <property type="entry name" value="YbaK/ProRS associated domain"/>
    <property type="match status" value="1"/>
</dbReference>
<dbReference type="GO" id="GO:0002161">
    <property type="term" value="F:aminoacyl-tRNA deacylase activity"/>
    <property type="evidence" value="ECO:0007669"/>
    <property type="project" value="InterPro"/>
</dbReference>
<gene>
    <name evidence="2" type="ORF">CK498_23295</name>
</gene>
<comment type="caution">
    <text evidence="2">The sequence shown here is derived from an EMBL/GenBank/DDBJ whole genome shotgun (WGS) entry which is preliminary data.</text>
</comment>
<keyword evidence="3" id="KW-1185">Reference proteome</keyword>
<accession>A0A2A2EMS5</accession>
<dbReference type="InterPro" id="IPR007214">
    <property type="entry name" value="YbaK/aa-tRNA-synth-assoc-dom"/>
</dbReference>
<dbReference type="Pfam" id="PF04073">
    <property type="entry name" value="tRNA_edit"/>
    <property type="match status" value="1"/>
</dbReference>
<evidence type="ECO:0000313" key="2">
    <source>
        <dbReference type="EMBL" id="PAU74256.1"/>
    </source>
</evidence>
<organism evidence="2 3">
    <name type="scientific">Halomonas salipaludis</name>
    <dbReference type="NCBI Taxonomy" id="2032625"/>
    <lineage>
        <taxon>Bacteria</taxon>
        <taxon>Pseudomonadati</taxon>
        <taxon>Pseudomonadota</taxon>
        <taxon>Gammaproteobacteria</taxon>
        <taxon>Oceanospirillales</taxon>
        <taxon>Halomonadaceae</taxon>
        <taxon>Halomonas</taxon>
    </lineage>
</organism>
<evidence type="ECO:0000313" key="3">
    <source>
        <dbReference type="Proteomes" id="UP000217771"/>
    </source>
</evidence>
<dbReference type="OrthoDB" id="9786549at2"/>
<dbReference type="AlphaFoldDB" id="A0A2A2EMS5"/>
<reference evidence="2 3" key="1">
    <citation type="submission" date="2017-08" db="EMBL/GenBank/DDBJ databases">
        <title>Halomonas alkalisoli sp. nov., isolated from saline alkaline soil.</title>
        <authorList>
            <person name="Wang D."/>
            <person name="Zhang G."/>
        </authorList>
    </citation>
    <scope>NUCLEOTIDE SEQUENCE [LARGE SCALE GENOMIC DNA]</scope>
    <source>
        <strain evidence="2 3">WRN001</strain>
    </source>
</reference>
<sequence>MTIPMTLREYLRACDIDYEEVSHPREVTTSRIAQRSHIPGDQVAKAVMLHGESGYGLAVVPSTHDTDLDSLTALFKERFELASEEQIVSSFDDCDPGAAPPVGQAYGLKVYVDDMLRHQPDIYFEAGDHETLLHMSGREFERLMDGAPHGRFSHHR</sequence>
<proteinExistence type="predicted"/>
<evidence type="ECO:0000259" key="1">
    <source>
        <dbReference type="Pfam" id="PF04073"/>
    </source>
</evidence>
<name>A0A2A2EMS5_9GAMM</name>
<dbReference type="Gene3D" id="3.90.960.10">
    <property type="entry name" value="YbaK/aminoacyl-tRNA synthetase-associated domain"/>
    <property type="match status" value="1"/>
</dbReference>
<dbReference type="CDD" id="cd04332">
    <property type="entry name" value="YbaK_like"/>
    <property type="match status" value="1"/>
</dbReference>
<dbReference type="EMBL" id="NSKB01000012">
    <property type="protein sequence ID" value="PAU74256.1"/>
    <property type="molecule type" value="Genomic_DNA"/>
</dbReference>